<dbReference type="EMBL" id="MDYQ01000183">
    <property type="protein sequence ID" value="PRP79474.1"/>
    <property type="molecule type" value="Genomic_DNA"/>
</dbReference>
<feature type="compositionally biased region" description="Basic and acidic residues" evidence="2">
    <location>
        <begin position="104"/>
        <end position="116"/>
    </location>
</feature>
<keyword evidence="4" id="KW-1185">Reference proteome</keyword>
<evidence type="ECO:0000313" key="4">
    <source>
        <dbReference type="Proteomes" id="UP000241769"/>
    </source>
</evidence>
<dbReference type="InParanoid" id="A0A2P6N695"/>
<protein>
    <submittedName>
        <fullName evidence="3">Uncharacterized protein</fullName>
    </submittedName>
</protein>
<evidence type="ECO:0000256" key="2">
    <source>
        <dbReference type="SAM" id="MobiDB-lite"/>
    </source>
</evidence>
<proteinExistence type="predicted"/>
<evidence type="ECO:0000256" key="1">
    <source>
        <dbReference type="SAM" id="Coils"/>
    </source>
</evidence>
<feature type="coiled-coil region" evidence="1">
    <location>
        <begin position="647"/>
        <end position="674"/>
    </location>
</feature>
<feature type="region of interest" description="Disordered" evidence="2">
    <location>
        <begin position="104"/>
        <end position="128"/>
    </location>
</feature>
<comment type="caution">
    <text evidence="3">The sequence shown here is derived from an EMBL/GenBank/DDBJ whole genome shotgun (WGS) entry which is preliminary data.</text>
</comment>
<keyword evidence="1" id="KW-0175">Coiled coil</keyword>
<accession>A0A2P6N695</accession>
<name>A0A2P6N695_9EUKA</name>
<dbReference type="AlphaFoldDB" id="A0A2P6N695"/>
<gene>
    <name evidence="3" type="ORF">PROFUN_12600</name>
</gene>
<organism evidence="3 4">
    <name type="scientific">Planoprotostelium fungivorum</name>
    <dbReference type="NCBI Taxonomy" id="1890364"/>
    <lineage>
        <taxon>Eukaryota</taxon>
        <taxon>Amoebozoa</taxon>
        <taxon>Evosea</taxon>
        <taxon>Variosea</taxon>
        <taxon>Cavosteliida</taxon>
        <taxon>Cavosteliaceae</taxon>
        <taxon>Planoprotostelium</taxon>
    </lineage>
</organism>
<sequence length="689" mass="78875">MKSYGCSNDWSHLQPQRPHLMAITPDGMAQSEPHLPIHIHGQPLLVHDSETDLTLLTVAPNQLHLYKGIILKRVFRCDDMIASLSSGYDENGLGRVLITHRLADPRKDSQTETNEPKRKKKKTIVGEDSHHKMDTLRSLRGNTTVLSFRKYDPIISQPGSYRYHWTSFGLFAWDIHGPSSIYTFNSSLTRLVPPLPTQTENIRRESVGISCPCYQPTPSGDIYLHTHHKLTDQRQKVMLLGDREGKLWRGPPNDPREVLVIVGERGRFITLERKNGQKETHRSLDLQENITSSIIRDDHLVYVSTGITFSLPLNEDHKEKSRAVVPTRHENCGVRGKILFDRNDDGLFILTEGGMKKVEWTTSRLKERRRRRDNETQKRIRLSLETLSDISNRQNEFRALEDEVSEELRELNVANHVVTLENKGSFDLSPHHWSCIVLLDKGNGSTVSLSYPCENVHKNVPWVIDLPFEYGNYGTLDVSVYLSFQFFPKTGMNPKGREKGQSRCTLLTRKTLDLLHFVDLAPISAHLLPKTKSVVLPRFSPLDANSRWMSYRGEKREGTLHDVQLAVAVASEERVKEVMKKLMEGGKIDVIHAESGVVMMTHRDDKLAFKIKSGKKILQMKFQCPLTLLPFLRASIVRRLILLCGEVEDMCRELKKLSLRLEELREEGEDIAIQRANRILSHQAERRST</sequence>
<reference evidence="3 4" key="1">
    <citation type="journal article" date="2018" name="Genome Biol. Evol.">
        <title>Multiple Roots of Fruiting Body Formation in Amoebozoa.</title>
        <authorList>
            <person name="Hillmann F."/>
            <person name="Forbes G."/>
            <person name="Novohradska S."/>
            <person name="Ferling I."/>
            <person name="Riege K."/>
            <person name="Groth M."/>
            <person name="Westermann M."/>
            <person name="Marz M."/>
            <person name="Spaller T."/>
            <person name="Winckler T."/>
            <person name="Schaap P."/>
            <person name="Glockner G."/>
        </authorList>
    </citation>
    <scope>NUCLEOTIDE SEQUENCE [LARGE SCALE GENOMIC DNA]</scope>
    <source>
        <strain evidence="3 4">Jena</strain>
    </source>
</reference>
<dbReference type="Proteomes" id="UP000241769">
    <property type="component" value="Unassembled WGS sequence"/>
</dbReference>
<evidence type="ECO:0000313" key="3">
    <source>
        <dbReference type="EMBL" id="PRP79474.1"/>
    </source>
</evidence>